<protein>
    <submittedName>
        <fullName evidence="1">Uncharacterized protein</fullName>
    </submittedName>
</protein>
<evidence type="ECO:0000313" key="2">
    <source>
        <dbReference type="Proteomes" id="UP000277580"/>
    </source>
</evidence>
<dbReference type="Proteomes" id="UP000277580">
    <property type="component" value="Unassembled WGS sequence"/>
</dbReference>
<gene>
    <name evidence="1" type="ORF">P167DRAFT_574378</name>
</gene>
<dbReference type="AlphaFoldDB" id="A0A3N4KSG2"/>
<organism evidence="1 2">
    <name type="scientific">Morchella conica CCBAS932</name>
    <dbReference type="NCBI Taxonomy" id="1392247"/>
    <lineage>
        <taxon>Eukaryota</taxon>
        <taxon>Fungi</taxon>
        <taxon>Dikarya</taxon>
        <taxon>Ascomycota</taxon>
        <taxon>Pezizomycotina</taxon>
        <taxon>Pezizomycetes</taxon>
        <taxon>Pezizales</taxon>
        <taxon>Morchellaceae</taxon>
        <taxon>Morchella</taxon>
    </lineage>
</organism>
<sequence>MKAKGELTDLELHAYESRHAELLAESQRLIAKLYQLHPTRKDPYNRHEAITPEPAAGLRRQIEDVMHEEWQTRWDSTTLETFIDREYKLRNRTVGKVVRDWLS</sequence>
<evidence type="ECO:0000313" key="1">
    <source>
        <dbReference type="EMBL" id="RPB12339.1"/>
    </source>
</evidence>
<proteinExistence type="predicted"/>
<keyword evidence="2" id="KW-1185">Reference proteome</keyword>
<dbReference type="EMBL" id="ML119129">
    <property type="protein sequence ID" value="RPB12339.1"/>
    <property type="molecule type" value="Genomic_DNA"/>
</dbReference>
<reference evidence="1 2" key="1">
    <citation type="journal article" date="2018" name="Nat. Ecol. Evol.">
        <title>Pezizomycetes genomes reveal the molecular basis of ectomycorrhizal truffle lifestyle.</title>
        <authorList>
            <person name="Murat C."/>
            <person name="Payen T."/>
            <person name="Noel B."/>
            <person name="Kuo A."/>
            <person name="Morin E."/>
            <person name="Chen J."/>
            <person name="Kohler A."/>
            <person name="Krizsan K."/>
            <person name="Balestrini R."/>
            <person name="Da Silva C."/>
            <person name="Montanini B."/>
            <person name="Hainaut M."/>
            <person name="Levati E."/>
            <person name="Barry K.W."/>
            <person name="Belfiori B."/>
            <person name="Cichocki N."/>
            <person name="Clum A."/>
            <person name="Dockter R.B."/>
            <person name="Fauchery L."/>
            <person name="Guy J."/>
            <person name="Iotti M."/>
            <person name="Le Tacon F."/>
            <person name="Lindquist E.A."/>
            <person name="Lipzen A."/>
            <person name="Malagnac F."/>
            <person name="Mello A."/>
            <person name="Molinier V."/>
            <person name="Miyauchi S."/>
            <person name="Poulain J."/>
            <person name="Riccioni C."/>
            <person name="Rubini A."/>
            <person name="Sitrit Y."/>
            <person name="Splivallo R."/>
            <person name="Traeger S."/>
            <person name="Wang M."/>
            <person name="Zifcakova L."/>
            <person name="Wipf D."/>
            <person name="Zambonelli A."/>
            <person name="Paolocci F."/>
            <person name="Nowrousian M."/>
            <person name="Ottonello S."/>
            <person name="Baldrian P."/>
            <person name="Spatafora J.W."/>
            <person name="Henrissat B."/>
            <person name="Nagy L.G."/>
            <person name="Aury J.M."/>
            <person name="Wincker P."/>
            <person name="Grigoriev I.V."/>
            <person name="Bonfante P."/>
            <person name="Martin F.M."/>
        </authorList>
    </citation>
    <scope>NUCLEOTIDE SEQUENCE [LARGE SCALE GENOMIC DNA]</scope>
    <source>
        <strain evidence="1 2">CCBAS932</strain>
    </source>
</reference>
<dbReference type="OrthoDB" id="10311483at2759"/>
<name>A0A3N4KSG2_9PEZI</name>
<dbReference type="InParanoid" id="A0A3N4KSG2"/>
<accession>A0A3N4KSG2</accession>